<dbReference type="RefSeq" id="WP_242288341.1">
    <property type="nucleotide sequence ID" value="NZ_JAKKSL010000005.1"/>
</dbReference>
<dbReference type="Pfam" id="PF13537">
    <property type="entry name" value="GATase_7"/>
    <property type="match status" value="1"/>
</dbReference>
<evidence type="ECO:0000256" key="6">
    <source>
        <dbReference type="ARBA" id="ARBA00048741"/>
    </source>
</evidence>
<name>A0ABS9X5E0_9GAMM</name>
<comment type="similarity">
    <text evidence="2">Belongs to the asparagine synthetase family.</text>
</comment>
<evidence type="ECO:0000256" key="2">
    <source>
        <dbReference type="ARBA" id="ARBA00005752"/>
    </source>
</evidence>
<gene>
    <name evidence="9" type="ORF">L3081_21275</name>
</gene>
<dbReference type="InterPro" id="IPR051786">
    <property type="entry name" value="ASN_synthetase/amidase"/>
</dbReference>
<dbReference type="Proteomes" id="UP001139646">
    <property type="component" value="Unassembled WGS sequence"/>
</dbReference>
<evidence type="ECO:0000259" key="8">
    <source>
        <dbReference type="Pfam" id="PF13537"/>
    </source>
</evidence>
<evidence type="ECO:0000256" key="1">
    <source>
        <dbReference type="ARBA" id="ARBA00005187"/>
    </source>
</evidence>
<keyword evidence="10" id="KW-1185">Reference proteome</keyword>
<dbReference type="InterPro" id="IPR006426">
    <property type="entry name" value="Asn_synth_AEB"/>
</dbReference>
<comment type="caution">
    <text evidence="9">The sequence shown here is derived from an EMBL/GenBank/DDBJ whole genome shotgun (WGS) entry which is preliminary data.</text>
</comment>
<dbReference type="Gene3D" id="3.60.20.10">
    <property type="entry name" value="Glutamine Phosphoribosylpyrophosphate, subunit 1, domain 1"/>
    <property type="match status" value="1"/>
</dbReference>
<dbReference type="Gene3D" id="3.40.50.620">
    <property type="entry name" value="HUPs"/>
    <property type="match status" value="1"/>
</dbReference>
<keyword evidence="5" id="KW-0067">ATP-binding</keyword>
<evidence type="ECO:0000256" key="4">
    <source>
        <dbReference type="ARBA" id="ARBA00022741"/>
    </source>
</evidence>
<dbReference type="InterPro" id="IPR014729">
    <property type="entry name" value="Rossmann-like_a/b/a_fold"/>
</dbReference>
<accession>A0ABS9X5E0</accession>
<feature type="domain" description="Glutamine amidotransferase type-2" evidence="8">
    <location>
        <begin position="95"/>
        <end position="165"/>
    </location>
</feature>
<protein>
    <recommendedName>
        <fullName evidence="3">asparagine synthase (glutamine-hydrolyzing)</fullName>
        <ecNumber evidence="3">6.3.5.4</ecNumber>
    </recommendedName>
</protein>
<dbReference type="EC" id="6.3.5.4" evidence="3"/>
<proteinExistence type="inferred from homology"/>
<evidence type="ECO:0000256" key="5">
    <source>
        <dbReference type="ARBA" id="ARBA00022840"/>
    </source>
</evidence>
<dbReference type="PIRSF" id="PIRSF001589">
    <property type="entry name" value="Asn_synthetase_glu-h"/>
    <property type="match status" value="1"/>
</dbReference>
<organism evidence="9 10">
    <name type="scientific">Colwellia maritima</name>
    <dbReference type="NCBI Taxonomy" id="2912588"/>
    <lineage>
        <taxon>Bacteria</taxon>
        <taxon>Pseudomonadati</taxon>
        <taxon>Pseudomonadota</taxon>
        <taxon>Gammaproteobacteria</taxon>
        <taxon>Alteromonadales</taxon>
        <taxon>Colwelliaceae</taxon>
        <taxon>Colwellia</taxon>
    </lineage>
</organism>
<evidence type="ECO:0000259" key="7">
    <source>
        <dbReference type="Pfam" id="PF00733"/>
    </source>
</evidence>
<evidence type="ECO:0000313" key="9">
    <source>
        <dbReference type="EMBL" id="MCI2285460.1"/>
    </source>
</evidence>
<dbReference type="SUPFAM" id="SSF52402">
    <property type="entry name" value="Adenine nucleotide alpha hydrolases-like"/>
    <property type="match status" value="1"/>
</dbReference>
<dbReference type="PANTHER" id="PTHR43284:SF1">
    <property type="entry name" value="ASPARAGINE SYNTHETASE"/>
    <property type="match status" value="1"/>
</dbReference>
<sequence>MDNLFAVIVPNASSCVSLSLIDCMLSRTPINRADAVSHRISTAHHTIYLVNYARAPKAPPGESKVDSAIVGFHRVDNKKTLLSLCGAGKDDVSGDNMPDDEVLLRAYQLLGAECFAKVKGNFQSILWDEGSQRLCAALDPFSGRSLFYLKLNDMFCVASDAKTLAQVANITPTVNKAAVSQWLSGRPDPNISMFNEISRLPLGSCLEYSIEHGVEVTQFWDINPAKSIIYTDDEEYKAHFFELLKTSVENRLRVNGSAEKPPVFCQMSGGMDSTSVTAMANALLGPDSSLYSSALAGRGDLHTLSHRYKNTTSCDERNNINDMVTTLGLSHQHYIDLDQFGSCAFAQLYPTNYDSPGIVISPKYEQELALMDSVGADVLLTGNGGDETCWGHSASYRSRLYGGDFGVIGEVVSACKQLDEPVAKSLYRLFVPSGIQDLVKLARNVPVNKFECPVWLTDRAVSLVEQESLGVNNPFSATFDPARHARYQGVKCTSTYNAMRSYQKIASGYGVDVRHPFFDVDIVEFSFAVPEKLLIQGVYPKWLLRHTMQGYLPDSVCWDKHKVVFDHHFANLVRCNRLELRTLLSHEGLQDLGLVDNAILLREFDAVVDNPNGYLNVDMLYAILTQLWFQTHCV</sequence>
<evidence type="ECO:0000313" key="10">
    <source>
        <dbReference type="Proteomes" id="UP001139646"/>
    </source>
</evidence>
<dbReference type="InterPro" id="IPR029055">
    <property type="entry name" value="Ntn_hydrolases_N"/>
</dbReference>
<dbReference type="EMBL" id="JAKKSL010000005">
    <property type="protein sequence ID" value="MCI2285460.1"/>
    <property type="molecule type" value="Genomic_DNA"/>
</dbReference>
<dbReference type="Pfam" id="PF00733">
    <property type="entry name" value="Asn_synthase"/>
    <property type="match status" value="1"/>
</dbReference>
<comment type="pathway">
    <text evidence="1">Amino-acid biosynthesis; L-asparagine biosynthesis; L-asparagine from L-aspartate (L-Gln route): step 1/1.</text>
</comment>
<dbReference type="InterPro" id="IPR017932">
    <property type="entry name" value="GATase_2_dom"/>
</dbReference>
<comment type="catalytic activity">
    <reaction evidence="6">
        <text>L-aspartate + L-glutamine + ATP + H2O = L-asparagine + L-glutamate + AMP + diphosphate + H(+)</text>
        <dbReference type="Rhea" id="RHEA:12228"/>
        <dbReference type="ChEBI" id="CHEBI:15377"/>
        <dbReference type="ChEBI" id="CHEBI:15378"/>
        <dbReference type="ChEBI" id="CHEBI:29985"/>
        <dbReference type="ChEBI" id="CHEBI:29991"/>
        <dbReference type="ChEBI" id="CHEBI:30616"/>
        <dbReference type="ChEBI" id="CHEBI:33019"/>
        <dbReference type="ChEBI" id="CHEBI:58048"/>
        <dbReference type="ChEBI" id="CHEBI:58359"/>
        <dbReference type="ChEBI" id="CHEBI:456215"/>
        <dbReference type="EC" id="6.3.5.4"/>
    </reaction>
</comment>
<reference evidence="9" key="1">
    <citation type="submission" date="2022-01" db="EMBL/GenBank/DDBJ databases">
        <title>Colwellia maritima, isolated from seawater.</title>
        <authorList>
            <person name="Kristyanto S."/>
            <person name="Jung J."/>
            <person name="Jeon C.O."/>
        </authorList>
    </citation>
    <scope>NUCLEOTIDE SEQUENCE</scope>
    <source>
        <strain evidence="9">MSW7</strain>
    </source>
</reference>
<dbReference type="InterPro" id="IPR001962">
    <property type="entry name" value="Asn_synthase"/>
</dbReference>
<dbReference type="SUPFAM" id="SSF56235">
    <property type="entry name" value="N-terminal nucleophile aminohydrolases (Ntn hydrolases)"/>
    <property type="match status" value="1"/>
</dbReference>
<feature type="domain" description="Asparagine synthetase" evidence="7">
    <location>
        <begin position="242"/>
        <end position="609"/>
    </location>
</feature>
<dbReference type="PANTHER" id="PTHR43284">
    <property type="entry name" value="ASPARAGINE SYNTHETASE (GLUTAMINE-HYDROLYZING)"/>
    <property type="match status" value="1"/>
</dbReference>
<evidence type="ECO:0000256" key="3">
    <source>
        <dbReference type="ARBA" id="ARBA00012737"/>
    </source>
</evidence>
<keyword evidence="4" id="KW-0547">Nucleotide-binding</keyword>